<organism evidence="13 14">
    <name type="scientific">Acanthamoeba castellanii (strain ATCC 30010 / Neff)</name>
    <dbReference type="NCBI Taxonomy" id="1257118"/>
    <lineage>
        <taxon>Eukaryota</taxon>
        <taxon>Amoebozoa</taxon>
        <taxon>Discosea</taxon>
        <taxon>Longamoebia</taxon>
        <taxon>Centramoebida</taxon>
        <taxon>Acanthamoebidae</taxon>
        <taxon>Acanthamoeba</taxon>
    </lineage>
</organism>
<dbReference type="Proteomes" id="UP000011083">
    <property type="component" value="Unassembled WGS sequence"/>
</dbReference>
<dbReference type="GO" id="GO:0004748">
    <property type="term" value="F:ribonucleoside-diphosphate reductase activity, thioredoxin disulfide as acceptor"/>
    <property type="evidence" value="ECO:0007669"/>
    <property type="project" value="TreeGrafter"/>
</dbReference>
<evidence type="ECO:0000256" key="8">
    <source>
        <dbReference type="ARBA" id="ARBA00023284"/>
    </source>
</evidence>
<dbReference type="Pfam" id="PF17975">
    <property type="entry name" value="RNR_Alpha"/>
    <property type="match status" value="1"/>
</dbReference>
<dbReference type="GO" id="GO:0006260">
    <property type="term" value="P:DNA replication"/>
    <property type="evidence" value="ECO:0007669"/>
    <property type="project" value="UniProtKB-KW"/>
</dbReference>
<keyword evidence="6" id="KW-0560">Oxidoreductase</keyword>
<keyword evidence="4" id="KW-0846">Cobalamin</keyword>
<dbReference type="InterPro" id="IPR050862">
    <property type="entry name" value="RdRp_reductase_class-2"/>
</dbReference>
<evidence type="ECO:0000259" key="11">
    <source>
        <dbReference type="Pfam" id="PF17975"/>
    </source>
</evidence>
<evidence type="ECO:0000256" key="4">
    <source>
        <dbReference type="ARBA" id="ARBA00022628"/>
    </source>
</evidence>
<keyword evidence="5" id="KW-0235">DNA replication</keyword>
<dbReference type="SUPFAM" id="SSF51998">
    <property type="entry name" value="PFL-like glycyl radical enzymes"/>
    <property type="match status" value="1"/>
</dbReference>
<dbReference type="AlphaFoldDB" id="L8HFM0"/>
<feature type="domain" description="Ribonucleotide reductase alpha-helical" evidence="11">
    <location>
        <begin position="16"/>
        <end position="91"/>
    </location>
</feature>
<evidence type="ECO:0000313" key="14">
    <source>
        <dbReference type="Proteomes" id="UP000011083"/>
    </source>
</evidence>
<keyword evidence="14" id="KW-1185">Reference proteome</keyword>
<accession>L8HFM0</accession>
<comment type="similarity">
    <text evidence="2">Belongs to the class II ribonucleoside-triphosphate reductase family.</text>
</comment>
<evidence type="ECO:0000256" key="9">
    <source>
        <dbReference type="ARBA" id="ARBA00023285"/>
    </source>
</evidence>
<dbReference type="EMBL" id="KB007831">
    <property type="protein sequence ID" value="ELR24324.1"/>
    <property type="molecule type" value="Genomic_DNA"/>
</dbReference>
<evidence type="ECO:0000256" key="1">
    <source>
        <dbReference type="ARBA" id="ARBA00001922"/>
    </source>
</evidence>
<sequence>MDIHTFDQRASAPFRLSSKFVSKFKDKQPPFGFNGLGEFVYRRTYSRLKKDGSKEEWHETVERVVNGTYNMQKKWIETHQLGWNPWKAQKSRGLWAMGSNITEERGLYAALNNCAFVSTEAMREDASKPFVFLMDASMLGVGVGFDTKGAGSMVVKGSRRDRTPELVKIPDSREGWVESVRLLLDSYFHGNPCPEFDYSLIRKAGEPIKGFGGVSSGPESLQQLHHTLREVLDKQVGEPISVTTIVDIMNLIGRCVVSGNVRRSAEIAFGDPHLEEYLDLKNYGVNPQRAAYGWTSNNSVLAHIGMDYDDICKRIAINGEPGIAWLDNMQAFSRMNGVVDNRDSRARGGNPCLEQTLEPYELCCLVETFPGKHESLEDFKRTLKFAYLYGKTVTLGKTHWPETNRVMLRNRRIGCSMSGIAQFISDRGLENLRVWCEEGYNTIRHYDDLYSDWLAIPKSIKVTSIKPSGTVSLLAGATPGMHYPISSQYIRRVRLSSNSDLLPALKEAGLKVEPAVGSESNTAVVEFPVSVGKGIRKANELSMWEQLALASFLQRHWADNQVSCTVTFDPETEASQLKHALDYYQYQLKGISFLPRSTGVYPQMPYEEIDEATYQEMLAHFKQPDFRRSEAPQEAYPEKFCDTDVCTIDEAATPAAAVGAKTDSQ</sequence>
<evidence type="ECO:0000256" key="3">
    <source>
        <dbReference type="ARBA" id="ARBA00012275"/>
    </source>
</evidence>
<feature type="domain" description="B12-dependent ribonucleotide reductase insertion" evidence="12">
    <location>
        <begin position="165"/>
        <end position="231"/>
    </location>
</feature>
<dbReference type="PANTHER" id="PTHR43371">
    <property type="entry name" value="VITAMIN B12-DEPENDENT RIBONUCLEOTIDE REDUCTASE"/>
    <property type="match status" value="1"/>
</dbReference>
<gene>
    <name evidence="13" type="ORF">ACA1_356770</name>
</gene>
<dbReference type="GO" id="GO:0031419">
    <property type="term" value="F:cobalamin binding"/>
    <property type="evidence" value="ECO:0007669"/>
    <property type="project" value="UniProtKB-KW"/>
</dbReference>
<dbReference type="Pfam" id="PF21995">
    <property type="entry name" value="RNR-II_ins_dom"/>
    <property type="match status" value="1"/>
</dbReference>
<keyword evidence="8" id="KW-0676">Redox-active center</keyword>
<evidence type="ECO:0000256" key="7">
    <source>
        <dbReference type="ARBA" id="ARBA00023157"/>
    </source>
</evidence>
<dbReference type="EC" id="1.17.4.2" evidence="3"/>
<dbReference type="InterPro" id="IPR054158">
    <property type="entry name" value="RNR-II_ins_dom"/>
</dbReference>
<dbReference type="GO" id="GO:0008998">
    <property type="term" value="F:ribonucleoside-triphosphate reductase (thioredoxin) activity"/>
    <property type="evidence" value="ECO:0007669"/>
    <property type="project" value="UniProtKB-EC"/>
</dbReference>
<evidence type="ECO:0000256" key="6">
    <source>
        <dbReference type="ARBA" id="ARBA00023002"/>
    </source>
</evidence>
<keyword evidence="7" id="KW-1015">Disulfide bond</keyword>
<comment type="cofactor">
    <cofactor evidence="1">
        <name>adenosylcob(III)alamin</name>
        <dbReference type="ChEBI" id="CHEBI:18408"/>
    </cofactor>
</comment>
<evidence type="ECO:0000259" key="12">
    <source>
        <dbReference type="Pfam" id="PF21995"/>
    </source>
</evidence>
<proteinExistence type="inferred from homology"/>
<dbReference type="InterPro" id="IPR040763">
    <property type="entry name" value="RNR_alpha_hel"/>
</dbReference>
<name>L8HFM0_ACACF</name>
<dbReference type="PANTHER" id="PTHR43371:SF1">
    <property type="entry name" value="RIBONUCLEOSIDE-DIPHOSPHATE REDUCTASE"/>
    <property type="match status" value="1"/>
</dbReference>
<evidence type="ECO:0000256" key="10">
    <source>
        <dbReference type="ARBA" id="ARBA00048987"/>
    </source>
</evidence>
<keyword evidence="9" id="KW-0170">Cobalt</keyword>
<dbReference type="STRING" id="1257118.L8HFM0"/>
<evidence type="ECO:0000256" key="2">
    <source>
        <dbReference type="ARBA" id="ARBA00005654"/>
    </source>
</evidence>
<dbReference type="VEuPathDB" id="AmoebaDB:ACA1_356770"/>
<evidence type="ECO:0000313" key="13">
    <source>
        <dbReference type="EMBL" id="ELR24324.1"/>
    </source>
</evidence>
<dbReference type="GeneID" id="14925345"/>
<evidence type="ECO:0000256" key="5">
    <source>
        <dbReference type="ARBA" id="ARBA00022705"/>
    </source>
</evidence>
<dbReference type="Gene3D" id="3.20.70.20">
    <property type="match status" value="3"/>
</dbReference>
<dbReference type="RefSeq" id="XP_004354021.1">
    <property type="nucleotide sequence ID" value="XM_004353969.1"/>
</dbReference>
<comment type="catalytic activity">
    <reaction evidence="10">
        <text>a 2'-deoxyribonucleoside 5'-triphosphate + [thioredoxin]-disulfide + H2O = a ribonucleoside 5'-triphosphate + [thioredoxin]-dithiol</text>
        <dbReference type="Rhea" id="RHEA:12701"/>
        <dbReference type="Rhea" id="RHEA-COMP:10698"/>
        <dbReference type="Rhea" id="RHEA-COMP:10700"/>
        <dbReference type="ChEBI" id="CHEBI:15377"/>
        <dbReference type="ChEBI" id="CHEBI:29950"/>
        <dbReference type="ChEBI" id="CHEBI:50058"/>
        <dbReference type="ChEBI" id="CHEBI:61557"/>
        <dbReference type="ChEBI" id="CHEBI:61560"/>
        <dbReference type="EC" id="1.17.4.2"/>
    </reaction>
</comment>
<reference evidence="13 14" key="1">
    <citation type="journal article" date="2013" name="Genome Biol.">
        <title>Genome of Acanthamoeba castellanii highlights extensive lateral gene transfer and early evolution of tyrosine kinase signaling.</title>
        <authorList>
            <person name="Clarke M."/>
            <person name="Lohan A.J."/>
            <person name="Liu B."/>
            <person name="Lagkouvardos I."/>
            <person name="Roy S."/>
            <person name="Zafar N."/>
            <person name="Bertelli C."/>
            <person name="Schilde C."/>
            <person name="Kianianmomeni A."/>
            <person name="Burglin T.R."/>
            <person name="Frech C."/>
            <person name="Turcotte B."/>
            <person name="Kopec K.O."/>
            <person name="Synnott J.M."/>
            <person name="Choo C."/>
            <person name="Paponov I."/>
            <person name="Finkler A."/>
            <person name="Soon Heng Tan C."/>
            <person name="Hutchins A.P."/>
            <person name="Weinmeier T."/>
            <person name="Rattei T."/>
            <person name="Chu J.S."/>
            <person name="Gimenez G."/>
            <person name="Irimia M."/>
            <person name="Rigden D.J."/>
            <person name="Fitzpatrick D.A."/>
            <person name="Lorenzo-Morales J."/>
            <person name="Bateman A."/>
            <person name="Chiu C.H."/>
            <person name="Tang P."/>
            <person name="Hegemann P."/>
            <person name="Fromm H."/>
            <person name="Raoult D."/>
            <person name="Greub G."/>
            <person name="Miranda-Saavedra D."/>
            <person name="Chen N."/>
            <person name="Nash P."/>
            <person name="Ginger M.L."/>
            <person name="Horn M."/>
            <person name="Schaap P."/>
            <person name="Caler L."/>
            <person name="Loftus B."/>
        </authorList>
    </citation>
    <scope>NUCLEOTIDE SEQUENCE [LARGE SCALE GENOMIC DNA]</scope>
    <source>
        <strain evidence="13 14">Neff</strain>
    </source>
</reference>
<dbReference type="OMA" id="FHCNLAE"/>
<protein>
    <recommendedName>
        <fullName evidence="3">ribonucleoside-triphosphate reductase (thioredoxin)</fullName>
        <ecNumber evidence="3">1.17.4.2</ecNumber>
    </recommendedName>
</protein>
<dbReference type="KEGG" id="acan:ACA1_356770"/>
<dbReference type="OrthoDB" id="14890at2759"/>